<organism evidence="1 2">
    <name type="scientific">Solanum tuberosum</name>
    <name type="common">Potato</name>
    <dbReference type="NCBI Taxonomy" id="4113"/>
    <lineage>
        <taxon>Eukaryota</taxon>
        <taxon>Viridiplantae</taxon>
        <taxon>Streptophyta</taxon>
        <taxon>Embryophyta</taxon>
        <taxon>Tracheophyta</taxon>
        <taxon>Spermatophyta</taxon>
        <taxon>Magnoliopsida</taxon>
        <taxon>eudicotyledons</taxon>
        <taxon>Gunneridae</taxon>
        <taxon>Pentapetalae</taxon>
        <taxon>asterids</taxon>
        <taxon>lamiids</taxon>
        <taxon>Solanales</taxon>
        <taxon>Solanaceae</taxon>
        <taxon>Solanoideae</taxon>
        <taxon>Solaneae</taxon>
        <taxon>Solanum</taxon>
    </lineage>
</organism>
<dbReference type="Gramene" id="PGSC0003DMT400096932">
    <property type="protein sequence ID" value="PGSC0003DMT400096932"/>
    <property type="gene ID" value="PGSC0003DMG400046503"/>
</dbReference>
<dbReference type="Proteomes" id="UP000011115">
    <property type="component" value="Unassembled WGS sequence"/>
</dbReference>
<dbReference type="InParanoid" id="M1DZJ5"/>
<accession>M1DZJ5</accession>
<dbReference type="PaxDb" id="4113-PGSC0003DMT400096932"/>
<name>M1DZJ5_SOLTU</name>
<dbReference type="EnsemblPlants" id="PGSC0003DMT400096932">
    <property type="protein sequence ID" value="PGSC0003DMT400096932"/>
    <property type="gene ID" value="PGSC0003DMG400046503"/>
</dbReference>
<dbReference type="HOGENOM" id="CLU_1646673_0_0_1"/>
<proteinExistence type="predicted"/>
<evidence type="ECO:0000313" key="2">
    <source>
        <dbReference type="Proteomes" id="UP000011115"/>
    </source>
</evidence>
<sequence length="161" mass="18021">MANSSSRNRELKQCIFLEPDTPELPSKCVVFEIVLRKANAATDNRDTSAFVANLLILLNFGFKDVLTNRLAELGITEIKTVKIPSQAEEYIMLSVILALMIPQKTVAKNLNIDGNFVISSDLSEEENQLVRDFINIHITETSRPGRVTPISQKLGRFYALP</sequence>
<reference evidence="1" key="2">
    <citation type="submission" date="2015-06" db="UniProtKB">
        <authorList>
            <consortium name="EnsemblPlants"/>
        </authorList>
    </citation>
    <scope>IDENTIFICATION</scope>
    <source>
        <strain evidence="1">DM1-3 516 R44</strain>
    </source>
</reference>
<keyword evidence="2" id="KW-1185">Reference proteome</keyword>
<dbReference type="AlphaFoldDB" id="M1DZJ5"/>
<evidence type="ECO:0000313" key="1">
    <source>
        <dbReference type="EnsemblPlants" id="PGSC0003DMT400096932"/>
    </source>
</evidence>
<protein>
    <submittedName>
        <fullName evidence="1">Uncharacterized protein</fullName>
    </submittedName>
</protein>
<reference evidence="2" key="1">
    <citation type="journal article" date="2011" name="Nature">
        <title>Genome sequence and analysis of the tuber crop potato.</title>
        <authorList>
            <consortium name="The Potato Genome Sequencing Consortium"/>
        </authorList>
    </citation>
    <scope>NUCLEOTIDE SEQUENCE [LARGE SCALE GENOMIC DNA]</scope>
    <source>
        <strain evidence="2">cv. DM1-3 516 R44</strain>
    </source>
</reference>